<proteinExistence type="predicted"/>
<dbReference type="Proteomes" id="UP001144323">
    <property type="component" value="Unassembled WGS sequence"/>
</dbReference>
<dbReference type="EMBL" id="BSEC01000001">
    <property type="protein sequence ID" value="GLI91756.1"/>
    <property type="molecule type" value="Genomic_DNA"/>
</dbReference>
<evidence type="ECO:0000256" key="1">
    <source>
        <dbReference type="SAM" id="SignalP"/>
    </source>
</evidence>
<comment type="caution">
    <text evidence="2">The sequence shown here is derived from an EMBL/GenBank/DDBJ whole genome shotgun (WGS) entry which is preliminary data.</text>
</comment>
<gene>
    <name evidence="2" type="ORF">LMG27198_07480</name>
</gene>
<name>A0A9W6GRV9_9HYPH</name>
<evidence type="ECO:0000313" key="2">
    <source>
        <dbReference type="EMBL" id="GLI91756.1"/>
    </source>
</evidence>
<protein>
    <recommendedName>
        <fullName evidence="4">DUF2946 domain-containing protein</fullName>
    </recommendedName>
</protein>
<feature type="chain" id="PRO_5040851961" description="DUF2946 domain-containing protein" evidence="1">
    <location>
        <begin position="38"/>
        <end position="140"/>
    </location>
</feature>
<accession>A0A9W6GRV9</accession>
<keyword evidence="1" id="KW-0732">Signal</keyword>
<dbReference type="AlphaFoldDB" id="A0A9W6GRV9"/>
<reference evidence="2" key="1">
    <citation type="journal article" date="2023" name="Int. J. Syst. Evol. Microbiol.">
        <title>Methylocystis iwaonis sp. nov., a type II methane-oxidizing bacterium from surface soil of a rice paddy field in Japan, and emended description of the genus Methylocystis (ex Whittenbury et al. 1970) Bowman et al. 1993.</title>
        <authorList>
            <person name="Kaise H."/>
            <person name="Sawadogo J.B."/>
            <person name="Alam M.S."/>
            <person name="Ueno C."/>
            <person name="Dianou D."/>
            <person name="Shinjo R."/>
            <person name="Asakawa S."/>
        </authorList>
    </citation>
    <scope>NUCLEOTIDE SEQUENCE</scope>
    <source>
        <strain evidence="2">LMG27198</strain>
    </source>
</reference>
<evidence type="ECO:0008006" key="4">
    <source>
        <dbReference type="Google" id="ProtNLM"/>
    </source>
</evidence>
<sequence length="140" mass="14405">MRRKWTKGQTGWRRTLFACGLAVLLALQGLSSPLALAATAPTSQGDGVVANLATLGAWCAHDADDASGGGADHAHSNCCVMCQSGARDTAAVLAFVVVAIGVDPFREAAAPPVPADADDIPPRMIGWASSWSSRAPPFFS</sequence>
<evidence type="ECO:0000313" key="3">
    <source>
        <dbReference type="Proteomes" id="UP001144323"/>
    </source>
</evidence>
<keyword evidence="3" id="KW-1185">Reference proteome</keyword>
<dbReference type="RefSeq" id="WP_281800558.1">
    <property type="nucleotide sequence ID" value="NZ_BSEC01000001.1"/>
</dbReference>
<feature type="signal peptide" evidence="1">
    <location>
        <begin position="1"/>
        <end position="37"/>
    </location>
</feature>
<organism evidence="2 3">
    <name type="scientific">Methylocystis echinoides</name>
    <dbReference type="NCBI Taxonomy" id="29468"/>
    <lineage>
        <taxon>Bacteria</taxon>
        <taxon>Pseudomonadati</taxon>
        <taxon>Pseudomonadota</taxon>
        <taxon>Alphaproteobacteria</taxon>
        <taxon>Hyphomicrobiales</taxon>
        <taxon>Methylocystaceae</taxon>
        <taxon>Methylocystis</taxon>
    </lineage>
</organism>